<dbReference type="CDD" id="cd08646">
    <property type="entry name" value="FMT_core_Met-tRNA-FMT_N"/>
    <property type="match status" value="1"/>
</dbReference>
<name>A0A2M7INL9_9BACT</name>
<evidence type="ECO:0000259" key="6">
    <source>
        <dbReference type="Pfam" id="PF02911"/>
    </source>
</evidence>
<gene>
    <name evidence="7" type="ORF">COZ82_02245</name>
</gene>
<dbReference type="InterPro" id="IPR002376">
    <property type="entry name" value="Formyl_transf_N"/>
</dbReference>
<evidence type="ECO:0000259" key="5">
    <source>
        <dbReference type="Pfam" id="PF00551"/>
    </source>
</evidence>
<organism evidence="7 8">
    <name type="scientific">Candidatus Kaiserbacteria bacterium CG_4_8_14_3_um_filter_38_9</name>
    <dbReference type="NCBI Taxonomy" id="1974599"/>
    <lineage>
        <taxon>Bacteria</taxon>
        <taxon>Candidatus Kaiseribacteriota</taxon>
    </lineage>
</organism>
<dbReference type="InterPro" id="IPR011034">
    <property type="entry name" value="Formyl_transferase-like_C_sf"/>
</dbReference>
<feature type="domain" description="Formyl transferase N-terminal" evidence="5">
    <location>
        <begin position="37"/>
        <end position="193"/>
    </location>
</feature>
<comment type="caution">
    <text evidence="7">The sequence shown here is derived from an EMBL/GenBank/DDBJ whole genome shotgun (WGS) entry which is preliminary data.</text>
</comment>
<sequence length="300" mass="33279">MKNTSHSNPKFVFFGTPDIAVTALAEMASFGFIPSLIVCNPDAPVGRKQIITPPPTKVWAVAHNLPVLQPAFLPKIPPPNDGHLMTVIGGDDWDFFVVFAYGKIMPEWLINLPKYGTINAHPSLLPKLRGASPIRSTLLTDLSAGGVTIIQMDKELDHGPILKQQKVALVEPISGENLDNNLAHISGNLLVQVMQELPLGSIIPRPQNHNQATFCTKISKDMSLLKIDPTNLPVGKEAKEIYQKICAFAGWPGTFFFYHDKRIKIKSARLTETGQLEILRIIPEGKNETDFQQYFQIKKQ</sequence>
<evidence type="ECO:0000313" key="7">
    <source>
        <dbReference type="EMBL" id="PIW96946.1"/>
    </source>
</evidence>
<feature type="domain" description="Formyl transferase C-terminal" evidence="6">
    <location>
        <begin position="236"/>
        <end position="272"/>
    </location>
</feature>
<evidence type="ECO:0000256" key="4">
    <source>
        <dbReference type="ARBA" id="ARBA00022917"/>
    </source>
</evidence>
<evidence type="ECO:0000256" key="2">
    <source>
        <dbReference type="ARBA" id="ARBA00012261"/>
    </source>
</evidence>
<dbReference type="InterPro" id="IPR005793">
    <property type="entry name" value="Formyl_trans_C"/>
</dbReference>
<dbReference type="AlphaFoldDB" id="A0A2M7INL9"/>
<evidence type="ECO:0000256" key="1">
    <source>
        <dbReference type="ARBA" id="ARBA00010699"/>
    </source>
</evidence>
<dbReference type="InterPro" id="IPR036477">
    <property type="entry name" value="Formyl_transf_N_sf"/>
</dbReference>
<comment type="similarity">
    <text evidence="1">Belongs to the Fmt family.</text>
</comment>
<dbReference type="SUPFAM" id="SSF50486">
    <property type="entry name" value="FMT C-terminal domain-like"/>
    <property type="match status" value="1"/>
</dbReference>
<dbReference type="InterPro" id="IPR041711">
    <property type="entry name" value="Met-tRNA-FMT_N"/>
</dbReference>
<evidence type="ECO:0000256" key="3">
    <source>
        <dbReference type="ARBA" id="ARBA00022679"/>
    </source>
</evidence>
<dbReference type="GO" id="GO:0005829">
    <property type="term" value="C:cytosol"/>
    <property type="evidence" value="ECO:0007669"/>
    <property type="project" value="TreeGrafter"/>
</dbReference>
<dbReference type="PANTHER" id="PTHR11138">
    <property type="entry name" value="METHIONYL-TRNA FORMYLTRANSFERASE"/>
    <property type="match status" value="1"/>
</dbReference>
<dbReference type="Gene3D" id="3.40.50.12230">
    <property type="match status" value="1"/>
</dbReference>
<accession>A0A2M7INL9</accession>
<dbReference type="PANTHER" id="PTHR11138:SF5">
    <property type="entry name" value="METHIONYL-TRNA FORMYLTRANSFERASE, MITOCHONDRIAL"/>
    <property type="match status" value="1"/>
</dbReference>
<protein>
    <recommendedName>
        <fullName evidence="2">methionyl-tRNA formyltransferase</fullName>
        <ecNumber evidence="2">2.1.2.9</ecNumber>
    </recommendedName>
</protein>
<dbReference type="Pfam" id="PF00551">
    <property type="entry name" value="Formyl_trans_N"/>
    <property type="match status" value="1"/>
</dbReference>
<dbReference type="SUPFAM" id="SSF53328">
    <property type="entry name" value="Formyltransferase"/>
    <property type="match status" value="1"/>
</dbReference>
<dbReference type="Pfam" id="PF02911">
    <property type="entry name" value="Formyl_trans_C"/>
    <property type="match status" value="1"/>
</dbReference>
<keyword evidence="3" id="KW-0808">Transferase</keyword>
<evidence type="ECO:0000313" key="8">
    <source>
        <dbReference type="Proteomes" id="UP000230837"/>
    </source>
</evidence>
<keyword evidence="4" id="KW-0648">Protein biosynthesis</keyword>
<dbReference type="InterPro" id="IPR044135">
    <property type="entry name" value="Met-tRNA-FMT_C"/>
</dbReference>
<dbReference type="EC" id="2.1.2.9" evidence="2"/>
<dbReference type="PROSITE" id="PS00373">
    <property type="entry name" value="GART"/>
    <property type="match status" value="1"/>
</dbReference>
<dbReference type="CDD" id="cd08704">
    <property type="entry name" value="Met_tRNA_FMT_C"/>
    <property type="match status" value="1"/>
</dbReference>
<reference evidence="8" key="1">
    <citation type="submission" date="2017-09" db="EMBL/GenBank/DDBJ databases">
        <title>Depth-based differentiation of microbial function through sediment-hosted aquifers and enrichment of novel symbionts in the deep terrestrial subsurface.</title>
        <authorList>
            <person name="Probst A.J."/>
            <person name="Ladd B."/>
            <person name="Jarett J.K."/>
            <person name="Geller-Mcgrath D.E."/>
            <person name="Sieber C.M.K."/>
            <person name="Emerson J.B."/>
            <person name="Anantharaman K."/>
            <person name="Thomas B.C."/>
            <person name="Malmstrom R."/>
            <person name="Stieglmeier M."/>
            <person name="Klingl A."/>
            <person name="Woyke T."/>
            <person name="Ryan C.M."/>
            <person name="Banfield J.F."/>
        </authorList>
    </citation>
    <scope>NUCLEOTIDE SEQUENCE [LARGE SCALE GENOMIC DNA]</scope>
</reference>
<proteinExistence type="inferred from homology"/>
<dbReference type="Proteomes" id="UP000230837">
    <property type="component" value="Unassembled WGS sequence"/>
</dbReference>
<dbReference type="GO" id="GO:0004479">
    <property type="term" value="F:methionyl-tRNA formyltransferase activity"/>
    <property type="evidence" value="ECO:0007669"/>
    <property type="project" value="UniProtKB-EC"/>
</dbReference>
<dbReference type="EMBL" id="PFHR01000121">
    <property type="protein sequence ID" value="PIW96946.1"/>
    <property type="molecule type" value="Genomic_DNA"/>
</dbReference>
<dbReference type="InterPro" id="IPR001555">
    <property type="entry name" value="GART_AS"/>
</dbReference>